<sequence>MAKAVEGKAVEITAGNVDNNHIPVSPIRDLFPADSFGGGNKSEAGKPITVELHTVGSFETDIATGKWILRIRAKDAIGTFYKNINAKDGTRLFFEKIGPRDFRVSVIA</sequence>
<reference evidence="3 4" key="1">
    <citation type="submission" date="2018-10" db="EMBL/GenBank/DDBJ databases">
        <title>Genomic Encyclopedia of Archaeal and Bacterial Type Strains, Phase II (KMG-II): from individual species to whole genera.</title>
        <authorList>
            <person name="Goeker M."/>
        </authorList>
    </citation>
    <scope>NUCLEOTIDE SEQUENCE [LARGE SCALE GENOMIC DNA]</scope>
    <source>
        <strain evidence="4">ATCC 35512 / DSM 2944 / CIP 106514 / LMD 82.5 / NBRC 102493 / NCCB 82005 / GB17</strain>
        <strain evidence="3">DSM 2944</strain>
    </source>
</reference>
<accession>A0A1I5EE39</accession>
<dbReference type="EMBL" id="CP058690">
    <property type="protein sequence ID" value="QLH14533.1"/>
    <property type="molecule type" value="Genomic_DNA"/>
</dbReference>
<reference evidence="1 5" key="2">
    <citation type="submission" date="2019-01" db="EMBL/GenBank/DDBJ databases">
        <title>Complete Genome Sequence and Annotation of the Paracoccus pantotrophus type strain DSM 2944.</title>
        <authorList>
            <person name="Bockwoldt J.A."/>
            <person name="Zimmermann M."/>
            <person name="Tiso T."/>
            <person name="Blank L.M."/>
        </authorList>
    </citation>
    <scope>NUCLEOTIDE SEQUENCE [LARGE SCALE GENOMIC DNA]</scope>
    <source>
        <strain evidence="1 5">DSM 2944</strain>
    </source>
</reference>
<organism evidence="1 5">
    <name type="scientific">Paracoccus pantotrophus</name>
    <name type="common">Thiosphaera pantotropha</name>
    <dbReference type="NCBI Taxonomy" id="82367"/>
    <lineage>
        <taxon>Bacteria</taxon>
        <taxon>Pseudomonadati</taxon>
        <taxon>Pseudomonadota</taxon>
        <taxon>Alphaproteobacteria</taxon>
        <taxon>Rhodobacterales</taxon>
        <taxon>Paracoccaceae</taxon>
        <taxon>Paracoccus</taxon>
    </lineage>
</organism>
<dbReference type="OrthoDB" id="9803913at2"/>
<evidence type="ECO:0000313" key="2">
    <source>
        <dbReference type="EMBL" id="QLH14533.1"/>
    </source>
</evidence>
<name>A0A1I5EE39_PARPN</name>
<evidence type="ECO:0000313" key="6">
    <source>
        <dbReference type="Proteomes" id="UP000509322"/>
    </source>
</evidence>
<reference evidence="2 6" key="3">
    <citation type="submission" date="2020-07" db="EMBL/GenBank/DDBJ databases">
        <title>The complete genome of Paracoccus pantotrophus ACCC 10489.</title>
        <authorList>
            <person name="Si Y."/>
        </authorList>
    </citation>
    <scope>NUCLEOTIDE SEQUENCE [LARGE SCALE GENOMIC DNA]</scope>
    <source>
        <strain evidence="2 6">ACCC10489</strain>
    </source>
</reference>
<dbReference type="EMBL" id="RBLI01000001">
    <property type="protein sequence ID" value="RKS52621.1"/>
    <property type="molecule type" value="Genomic_DNA"/>
</dbReference>
<dbReference type="EMBL" id="CP044426">
    <property type="protein sequence ID" value="QFG36965.1"/>
    <property type="molecule type" value="Genomic_DNA"/>
</dbReference>
<gene>
    <name evidence="3" type="ORF">BDE18_1951</name>
    <name evidence="1" type="ORF">ESD82_12290</name>
    <name evidence="2" type="ORF">HYQ43_09450</name>
</gene>
<dbReference type="Proteomes" id="UP000326453">
    <property type="component" value="Chromosome 1"/>
</dbReference>
<evidence type="ECO:0000313" key="3">
    <source>
        <dbReference type="EMBL" id="RKS52621.1"/>
    </source>
</evidence>
<evidence type="ECO:0000313" key="5">
    <source>
        <dbReference type="Proteomes" id="UP000326453"/>
    </source>
</evidence>
<keyword evidence="4" id="KW-1185">Reference proteome</keyword>
<protein>
    <submittedName>
        <fullName evidence="1">Uncharacterized protein</fullName>
    </submittedName>
</protein>
<evidence type="ECO:0000313" key="4">
    <source>
        <dbReference type="Proteomes" id="UP000273626"/>
    </source>
</evidence>
<dbReference type="Proteomes" id="UP000509322">
    <property type="component" value="Chromosome 2"/>
</dbReference>
<dbReference type="RefSeq" id="WP_028709910.1">
    <property type="nucleotide sequence ID" value="NZ_CP038203.1"/>
</dbReference>
<dbReference type="AlphaFoldDB" id="A0A1I5EE39"/>
<dbReference type="Proteomes" id="UP000273626">
    <property type="component" value="Unassembled WGS sequence"/>
</dbReference>
<dbReference type="GeneID" id="51371354"/>
<evidence type="ECO:0000313" key="1">
    <source>
        <dbReference type="EMBL" id="QFG36965.1"/>
    </source>
</evidence>
<dbReference type="KEGG" id="ppan:ESD82_12290"/>
<proteinExistence type="predicted"/>